<sequence>MLQIYDMLFVITKLFEAFLYLYKNSPHSAFTGSLASGHGSGKHRRGIGQNRDRTA</sequence>
<comment type="caution">
    <text evidence="2">The sequence shown here is derived from an EMBL/GenBank/DDBJ whole genome shotgun (WGS) entry which is preliminary data.</text>
</comment>
<name>A0A5J4S2J7_9ZZZZ</name>
<evidence type="ECO:0000256" key="1">
    <source>
        <dbReference type="SAM" id="MobiDB-lite"/>
    </source>
</evidence>
<dbReference type="EMBL" id="SNRY01000529">
    <property type="protein sequence ID" value="KAA6339533.1"/>
    <property type="molecule type" value="Genomic_DNA"/>
</dbReference>
<dbReference type="AlphaFoldDB" id="A0A5J4S2J7"/>
<gene>
    <name evidence="2" type="ORF">EZS27_012536</name>
</gene>
<feature type="region of interest" description="Disordered" evidence="1">
    <location>
        <begin position="33"/>
        <end position="55"/>
    </location>
</feature>
<proteinExistence type="predicted"/>
<protein>
    <submittedName>
        <fullName evidence="2">Uncharacterized protein</fullName>
    </submittedName>
</protein>
<organism evidence="2">
    <name type="scientific">termite gut metagenome</name>
    <dbReference type="NCBI Taxonomy" id="433724"/>
    <lineage>
        <taxon>unclassified sequences</taxon>
        <taxon>metagenomes</taxon>
        <taxon>organismal metagenomes</taxon>
    </lineage>
</organism>
<accession>A0A5J4S2J7</accession>
<evidence type="ECO:0000313" key="2">
    <source>
        <dbReference type="EMBL" id="KAA6339533.1"/>
    </source>
</evidence>
<reference evidence="2" key="1">
    <citation type="submission" date="2019-03" db="EMBL/GenBank/DDBJ databases">
        <title>Single cell metagenomics reveals metabolic interactions within the superorganism composed of flagellate Streblomastix strix and complex community of Bacteroidetes bacteria on its surface.</title>
        <authorList>
            <person name="Treitli S.C."/>
            <person name="Kolisko M."/>
            <person name="Husnik F."/>
            <person name="Keeling P."/>
            <person name="Hampl V."/>
        </authorList>
    </citation>
    <scope>NUCLEOTIDE SEQUENCE</scope>
    <source>
        <strain evidence="2">STM</strain>
    </source>
</reference>